<dbReference type="GO" id="GO:0051213">
    <property type="term" value="F:dioxygenase activity"/>
    <property type="evidence" value="ECO:0007669"/>
    <property type="project" value="UniProtKB-KW"/>
</dbReference>
<dbReference type="SUPFAM" id="SSF54593">
    <property type="entry name" value="Glyoxalase/Bleomycin resistance protein/Dihydroxybiphenyl dioxygenase"/>
    <property type="match status" value="1"/>
</dbReference>
<comment type="caution">
    <text evidence="1">The sequence shown here is derived from an EMBL/GenBank/DDBJ whole genome shotgun (WGS) entry which is preliminary data.</text>
</comment>
<gene>
    <name evidence="1" type="ORF">N5A56_009075</name>
</gene>
<keyword evidence="1" id="KW-0560">Oxidoreductase</keyword>
<keyword evidence="1" id="KW-0223">Dioxygenase</keyword>
<keyword evidence="2" id="KW-1185">Reference proteome</keyword>
<organism evidence="1 2">
    <name type="scientific">Polaribacter ponticola</name>
    <dbReference type="NCBI Taxonomy" id="2978475"/>
    <lineage>
        <taxon>Bacteria</taxon>
        <taxon>Pseudomonadati</taxon>
        <taxon>Bacteroidota</taxon>
        <taxon>Flavobacteriia</taxon>
        <taxon>Flavobacteriales</taxon>
        <taxon>Flavobacteriaceae</taxon>
    </lineage>
</organism>
<proteinExistence type="predicted"/>
<evidence type="ECO:0000313" key="2">
    <source>
        <dbReference type="Proteomes" id="UP001151478"/>
    </source>
</evidence>
<evidence type="ECO:0000313" key="1">
    <source>
        <dbReference type="EMBL" id="MDD7914559.1"/>
    </source>
</evidence>
<dbReference type="EMBL" id="JAOSLC020000003">
    <property type="protein sequence ID" value="MDD7914559.1"/>
    <property type="molecule type" value="Genomic_DNA"/>
</dbReference>
<dbReference type="Gene3D" id="3.10.180.10">
    <property type="entry name" value="2,3-Dihydroxybiphenyl 1,2-Dioxygenase, domain 1"/>
    <property type="match status" value="1"/>
</dbReference>
<dbReference type="Proteomes" id="UP001151478">
    <property type="component" value="Unassembled WGS sequence"/>
</dbReference>
<dbReference type="RefSeq" id="WP_265725168.1">
    <property type="nucleotide sequence ID" value="NZ_JAOSLC020000003.1"/>
</dbReference>
<sequence>MNNKFHLAFKVKDLESTIIFYNLILGCKLGRQTEHWVDFNFFGHQLSVHVSDKIPKLDYCGNVENLKVPIPHFGCLVENKVFSTIQESLEKHKVDFIIKPQKRYKNKIGEQKTMFFLDYSNNPLEFKCFKNELDIFKD</sequence>
<accession>A0ABT5S8X1</accession>
<name>A0ABT5S8X1_9FLAO</name>
<dbReference type="PANTHER" id="PTHR39434:SF1">
    <property type="entry name" value="VOC DOMAIN-CONTAINING PROTEIN"/>
    <property type="match status" value="1"/>
</dbReference>
<protein>
    <submittedName>
        <fullName evidence="1">Dioxygenase</fullName>
    </submittedName>
</protein>
<dbReference type="PANTHER" id="PTHR39434">
    <property type="match status" value="1"/>
</dbReference>
<reference evidence="1" key="1">
    <citation type="submission" date="2023-02" db="EMBL/GenBank/DDBJ databases">
        <title>Polaribacter ponticola sp. nov., isolated from seawater.</title>
        <authorList>
            <person name="Baek J.H."/>
            <person name="Kim J.M."/>
            <person name="Choi D.G."/>
            <person name="Jeon C.O."/>
        </authorList>
    </citation>
    <scope>NUCLEOTIDE SEQUENCE</scope>
    <source>
        <strain evidence="1">MSW5</strain>
    </source>
</reference>
<dbReference type="PROSITE" id="PS51257">
    <property type="entry name" value="PROKAR_LIPOPROTEIN"/>
    <property type="match status" value="1"/>
</dbReference>
<dbReference type="InterPro" id="IPR029068">
    <property type="entry name" value="Glyas_Bleomycin-R_OHBP_Dase"/>
</dbReference>